<dbReference type="AlphaFoldDB" id="A0A0A9D3H6"/>
<sequence length="71" mass="8609">MSIFKYLEKNVENIWMSFLYFIKQYDSEWGFPDCFNQSTTFTESHVPWRRAYQLAHSMPLHILAHIQPNHS</sequence>
<reference evidence="1" key="1">
    <citation type="submission" date="2014-09" db="EMBL/GenBank/DDBJ databases">
        <authorList>
            <person name="Magalhaes I.L.F."/>
            <person name="Oliveira U."/>
            <person name="Santos F.R."/>
            <person name="Vidigal T.H.D.A."/>
            <person name="Brescovit A.D."/>
            <person name="Santos A.J."/>
        </authorList>
    </citation>
    <scope>NUCLEOTIDE SEQUENCE</scope>
    <source>
        <tissue evidence="1">Shoot tissue taken approximately 20 cm above the soil surface</tissue>
    </source>
</reference>
<dbReference type="AntiFam" id="ANF00007">
    <property type="entry name" value="Shadow ORF (opposite clpB)"/>
</dbReference>
<organism evidence="1">
    <name type="scientific">Arundo donax</name>
    <name type="common">Giant reed</name>
    <name type="synonym">Donax arundinaceus</name>
    <dbReference type="NCBI Taxonomy" id="35708"/>
    <lineage>
        <taxon>Eukaryota</taxon>
        <taxon>Viridiplantae</taxon>
        <taxon>Streptophyta</taxon>
        <taxon>Embryophyta</taxon>
        <taxon>Tracheophyta</taxon>
        <taxon>Spermatophyta</taxon>
        <taxon>Magnoliopsida</taxon>
        <taxon>Liliopsida</taxon>
        <taxon>Poales</taxon>
        <taxon>Poaceae</taxon>
        <taxon>PACMAD clade</taxon>
        <taxon>Arundinoideae</taxon>
        <taxon>Arundineae</taxon>
        <taxon>Arundo</taxon>
    </lineage>
</organism>
<name>A0A0A9D3H6_ARUDO</name>
<protein>
    <submittedName>
        <fullName evidence="1">Uncharacterized protein</fullName>
    </submittedName>
</protein>
<reference evidence="1" key="2">
    <citation type="journal article" date="2015" name="Data Brief">
        <title>Shoot transcriptome of the giant reed, Arundo donax.</title>
        <authorList>
            <person name="Barrero R.A."/>
            <person name="Guerrero F.D."/>
            <person name="Moolhuijzen P."/>
            <person name="Goolsby J.A."/>
            <person name="Tidwell J."/>
            <person name="Bellgard S.E."/>
            <person name="Bellgard M.I."/>
        </authorList>
    </citation>
    <scope>NUCLEOTIDE SEQUENCE</scope>
    <source>
        <tissue evidence="1">Shoot tissue taken approximately 20 cm above the soil surface</tissue>
    </source>
</reference>
<evidence type="ECO:0000313" key="1">
    <source>
        <dbReference type="EMBL" id="JAD78307.1"/>
    </source>
</evidence>
<accession>A0A0A9D3H6</accession>
<proteinExistence type="predicted"/>
<dbReference type="EMBL" id="GBRH01219588">
    <property type="protein sequence ID" value="JAD78307.1"/>
    <property type="molecule type" value="Transcribed_RNA"/>
</dbReference>